<feature type="region of interest" description="Disordered" evidence="1">
    <location>
        <begin position="154"/>
        <end position="182"/>
    </location>
</feature>
<dbReference type="EMBL" id="MU842943">
    <property type="protein sequence ID" value="KAK2025190.1"/>
    <property type="molecule type" value="Genomic_DNA"/>
</dbReference>
<dbReference type="Proteomes" id="UP001232148">
    <property type="component" value="Unassembled WGS sequence"/>
</dbReference>
<evidence type="ECO:0000256" key="1">
    <source>
        <dbReference type="SAM" id="MobiDB-lite"/>
    </source>
</evidence>
<protein>
    <submittedName>
        <fullName evidence="2">Uncharacterized protein</fullName>
    </submittedName>
</protein>
<evidence type="ECO:0000313" key="2">
    <source>
        <dbReference type="EMBL" id="KAK2025190.1"/>
    </source>
</evidence>
<proteinExistence type="predicted"/>
<organism evidence="2 3">
    <name type="scientific">Colletotrichum zoysiae</name>
    <dbReference type="NCBI Taxonomy" id="1216348"/>
    <lineage>
        <taxon>Eukaryota</taxon>
        <taxon>Fungi</taxon>
        <taxon>Dikarya</taxon>
        <taxon>Ascomycota</taxon>
        <taxon>Pezizomycotina</taxon>
        <taxon>Sordariomycetes</taxon>
        <taxon>Hypocreomycetidae</taxon>
        <taxon>Glomerellales</taxon>
        <taxon>Glomerellaceae</taxon>
        <taxon>Colletotrichum</taxon>
        <taxon>Colletotrichum graminicola species complex</taxon>
    </lineage>
</organism>
<comment type="caution">
    <text evidence="2">The sequence shown here is derived from an EMBL/GenBank/DDBJ whole genome shotgun (WGS) entry which is preliminary data.</text>
</comment>
<name>A0AAD9H9Z9_9PEZI</name>
<reference evidence="2" key="1">
    <citation type="submission" date="2021-06" db="EMBL/GenBank/DDBJ databases">
        <title>Comparative genomics, transcriptomics and evolutionary studies reveal genomic signatures of adaptation to plant cell wall in hemibiotrophic fungi.</title>
        <authorList>
            <consortium name="DOE Joint Genome Institute"/>
            <person name="Baroncelli R."/>
            <person name="Diaz J.F."/>
            <person name="Benocci T."/>
            <person name="Peng M."/>
            <person name="Battaglia E."/>
            <person name="Haridas S."/>
            <person name="Andreopoulos W."/>
            <person name="Labutti K."/>
            <person name="Pangilinan J."/>
            <person name="Floch G.L."/>
            <person name="Makela M.R."/>
            <person name="Henrissat B."/>
            <person name="Grigoriev I.V."/>
            <person name="Crouch J.A."/>
            <person name="De Vries R.P."/>
            <person name="Sukno S.A."/>
            <person name="Thon M.R."/>
        </authorList>
    </citation>
    <scope>NUCLEOTIDE SEQUENCE</scope>
    <source>
        <strain evidence="2">MAFF235873</strain>
    </source>
</reference>
<sequence length="182" mass="19822">MPLLPSHACRKHATTEARLPLLEQDAIDIDKRCARDPAQLISRRSHLWSRNQRIHPASDPWPPSSQAVGLPSTHGGTFAQELAACSVILHGTHISSACASACGYVTFPGGERPKSWPANIKVRPAAGPVAIHLLPSEPTKSLVPLLVFDCSTPERPQPVDPSTWHIRRNNTHSIHPQVPPHS</sequence>
<gene>
    <name evidence="2" type="ORF">LX32DRAFT_67621</name>
</gene>
<feature type="region of interest" description="Disordered" evidence="1">
    <location>
        <begin position="53"/>
        <end position="72"/>
    </location>
</feature>
<accession>A0AAD9H9Z9</accession>
<keyword evidence="3" id="KW-1185">Reference proteome</keyword>
<dbReference type="AlphaFoldDB" id="A0AAD9H9Z9"/>
<evidence type="ECO:0000313" key="3">
    <source>
        <dbReference type="Proteomes" id="UP001232148"/>
    </source>
</evidence>